<dbReference type="Proteomes" id="UP001457282">
    <property type="component" value="Unassembled WGS sequence"/>
</dbReference>
<feature type="signal peptide" evidence="2">
    <location>
        <begin position="1"/>
        <end position="23"/>
    </location>
</feature>
<comment type="caution">
    <text evidence="3">The sequence shown here is derived from an EMBL/GenBank/DDBJ whole genome shotgun (WGS) entry which is preliminary data.</text>
</comment>
<reference evidence="3 4" key="1">
    <citation type="journal article" date="2023" name="G3 (Bethesda)">
        <title>A chromosome-length genome assembly and annotation of blackberry (Rubus argutus, cv. 'Hillquist').</title>
        <authorList>
            <person name="Bruna T."/>
            <person name="Aryal R."/>
            <person name="Dudchenko O."/>
            <person name="Sargent D.J."/>
            <person name="Mead D."/>
            <person name="Buti M."/>
            <person name="Cavallini A."/>
            <person name="Hytonen T."/>
            <person name="Andres J."/>
            <person name="Pham M."/>
            <person name="Weisz D."/>
            <person name="Mascagni F."/>
            <person name="Usai G."/>
            <person name="Natali L."/>
            <person name="Bassil N."/>
            <person name="Fernandez G.E."/>
            <person name="Lomsadze A."/>
            <person name="Armour M."/>
            <person name="Olukolu B."/>
            <person name="Poorten T."/>
            <person name="Britton C."/>
            <person name="Davik J."/>
            <person name="Ashrafi H."/>
            <person name="Aiden E.L."/>
            <person name="Borodovsky M."/>
            <person name="Worthington M."/>
        </authorList>
    </citation>
    <scope>NUCLEOTIDE SEQUENCE [LARGE SCALE GENOMIC DNA]</scope>
    <source>
        <strain evidence="3">PI 553951</strain>
    </source>
</reference>
<feature type="region of interest" description="Disordered" evidence="1">
    <location>
        <begin position="30"/>
        <end position="111"/>
    </location>
</feature>
<feature type="compositionally biased region" description="Basic and acidic residues" evidence="1">
    <location>
        <begin position="30"/>
        <end position="46"/>
    </location>
</feature>
<dbReference type="AlphaFoldDB" id="A0AAW1XC74"/>
<evidence type="ECO:0000313" key="4">
    <source>
        <dbReference type="Proteomes" id="UP001457282"/>
    </source>
</evidence>
<feature type="compositionally biased region" description="Basic and acidic residues" evidence="1">
    <location>
        <begin position="72"/>
        <end position="111"/>
    </location>
</feature>
<organism evidence="3 4">
    <name type="scientific">Rubus argutus</name>
    <name type="common">Southern blackberry</name>
    <dbReference type="NCBI Taxonomy" id="59490"/>
    <lineage>
        <taxon>Eukaryota</taxon>
        <taxon>Viridiplantae</taxon>
        <taxon>Streptophyta</taxon>
        <taxon>Embryophyta</taxon>
        <taxon>Tracheophyta</taxon>
        <taxon>Spermatophyta</taxon>
        <taxon>Magnoliopsida</taxon>
        <taxon>eudicotyledons</taxon>
        <taxon>Gunneridae</taxon>
        <taxon>Pentapetalae</taxon>
        <taxon>rosids</taxon>
        <taxon>fabids</taxon>
        <taxon>Rosales</taxon>
        <taxon>Rosaceae</taxon>
        <taxon>Rosoideae</taxon>
        <taxon>Rosoideae incertae sedis</taxon>
        <taxon>Rubus</taxon>
    </lineage>
</organism>
<dbReference type="EMBL" id="JBEDUW010000004">
    <property type="protein sequence ID" value="KAK9933993.1"/>
    <property type="molecule type" value="Genomic_DNA"/>
</dbReference>
<protein>
    <submittedName>
        <fullName evidence="3">Uncharacterized protein</fullName>
    </submittedName>
</protein>
<evidence type="ECO:0000313" key="3">
    <source>
        <dbReference type="EMBL" id="KAK9933993.1"/>
    </source>
</evidence>
<proteinExistence type="predicted"/>
<evidence type="ECO:0000256" key="1">
    <source>
        <dbReference type="SAM" id="MobiDB-lite"/>
    </source>
</evidence>
<name>A0AAW1XC74_RUBAR</name>
<sequence>MRTILIICLVSFVLILASLQADAKRFVLNERHLDQVKNDPKLDRSPEVLATGGGKAESQSQTTNKGSSNSEAKNDNHDTDDANEIHGNYERDSEGDSHRYFPNDKFTEPNH</sequence>
<evidence type="ECO:0000256" key="2">
    <source>
        <dbReference type="SAM" id="SignalP"/>
    </source>
</evidence>
<feature type="chain" id="PRO_5043755107" evidence="2">
    <location>
        <begin position="24"/>
        <end position="111"/>
    </location>
</feature>
<feature type="compositionally biased region" description="Polar residues" evidence="1">
    <location>
        <begin position="57"/>
        <end position="71"/>
    </location>
</feature>
<accession>A0AAW1XC74</accession>
<keyword evidence="4" id="KW-1185">Reference proteome</keyword>
<keyword evidence="2" id="KW-0732">Signal</keyword>
<gene>
    <name evidence="3" type="ORF">M0R45_021161</name>
</gene>